<dbReference type="KEGG" id="asag:FGM00_16460"/>
<dbReference type="RefSeq" id="WP_138853963.1">
    <property type="nucleotide sequence ID" value="NZ_CP040710.1"/>
</dbReference>
<dbReference type="InterPro" id="IPR045444">
    <property type="entry name" value="DUF6503"/>
</dbReference>
<gene>
    <name evidence="1" type="ORF">FGM00_16460</name>
</gene>
<proteinExistence type="predicted"/>
<reference evidence="1 2" key="1">
    <citation type="submission" date="2019-05" db="EMBL/GenBank/DDBJ databases">
        <title>Genome sequencing of F202Z8.</title>
        <authorList>
            <person name="Kwon Y.M."/>
        </authorList>
    </citation>
    <scope>NUCLEOTIDE SEQUENCE [LARGE SCALE GENOMIC DNA]</scope>
    <source>
        <strain evidence="1 2">F202Z8</strain>
    </source>
</reference>
<sequence length="241" mass="27901">MTRNLLFAFAAFLTTTSFSQELSGEQLLDKAIAYHDPNGIWPVFQGAFTVTMTTPDEEKRLSDIVLKLPREYFHLTTLKDGVTISQKLDKEHCELLLNGSAEISEEESKKHRLSCERARMMKDYYTYLYGLPMKLKDPGTLLTDEVQTKTFKGEKYLVLKVNYAQEVGKDTWYFYFDPATYALKLYQFYHDESANDGEYIILTGEEEISGIKMPKIRAWYYNKDDKYLGTDVLSTLSSLEE</sequence>
<protein>
    <submittedName>
        <fullName evidence="1">Uncharacterized protein</fullName>
    </submittedName>
</protein>
<accession>A0A5B7SSH8</accession>
<keyword evidence="2" id="KW-1185">Reference proteome</keyword>
<dbReference type="Pfam" id="PF20113">
    <property type="entry name" value="DUF6503"/>
    <property type="match status" value="1"/>
</dbReference>
<organism evidence="1 2">
    <name type="scientific">Aggregatimonas sangjinii</name>
    <dbReference type="NCBI Taxonomy" id="2583587"/>
    <lineage>
        <taxon>Bacteria</taxon>
        <taxon>Pseudomonadati</taxon>
        <taxon>Bacteroidota</taxon>
        <taxon>Flavobacteriia</taxon>
        <taxon>Flavobacteriales</taxon>
        <taxon>Flavobacteriaceae</taxon>
        <taxon>Aggregatimonas</taxon>
    </lineage>
</organism>
<evidence type="ECO:0000313" key="2">
    <source>
        <dbReference type="Proteomes" id="UP000310017"/>
    </source>
</evidence>
<name>A0A5B7SSH8_9FLAO</name>
<dbReference type="Proteomes" id="UP000310017">
    <property type="component" value="Chromosome"/>
</dbReference>
<dbReference type="AlphaFoldDB" id="A0A5B7SSH8"/>
<dbReference type="OrthoDB" id="1489248at2"/>
<dbReference type="EMBL" id="CP040710">
    <property type="protein sequence ID" value="QCX01626.1"/>
    <property type="molecule type" value="Genomic_DNA"/>
</dbReference>
<evidence type="ECO:0000313" key="1">
    <source>
        <dbReference type="EMBL" id="QCX01626.1"/>
    </source>
</evidence>